<protein>
    <recommendedName>
        <fullName evidence="6 8">Phosphoglucosamine mutase</fullName>
        <ecNumber evidence="6 8">5.4.2.10</ecNumber>
    </recommendedName>
</protein>
<dbReference type="Gene3D" id="3.40.120.10">
    <property type="entry name" value="Alpha-D-Glucose-1,6-Bisphosphate, subunit A, domain 3"/>
    <property type="match status" value="3"/>
</dbReference>
<feature type="domain" description="Alpha-D-phosphohexomutase alpha/beta/alpha" evidence="11">
    <location>
        <begin position="170"/>
        <end position="265"/>
    </location>
</feature>
<evidence type="ECO:0000259" key="11">
    <source>
        <dbReference type="Pfam" id="PF02879"/>
    </source>
</evidence>
<dbReference type="PANTHER" id="PTHR42946:SF1">
    <property type="entry name" value="PHOSPHOGLUCOMUTASE (ALPHA-D-GLUCOSE-1,6-BISPHOSPHATE-DEPENDENT)"/>
    <property type="match status" value="1"/>
</dbReference>
<evidence type="ECO:0000256" key="4">
    <source>
        <dbReference type="ARBA" id="ARBA00022842"/>
    </source>
</evidence>
<dbReference type="Gene3D" id="3.30.310.50">
    <property type="entry name" value="Alpha-D-phosphohexomutase, C-terminal domain"/>
    <property type="match status" value="1"/>
</dbReference>
<dbReference type="NCBIfam" id="TIGR01455">
    <property type="entry name" value="glmM"/>
    <property type="match status" value="1"/>
</dbReference>
<dbReference type="InterPro" id="IPR005844">
    <property type="entry name" value="A-D-PHexomutase_a/b/a-I"/>
</dbReference>
<dbReference type="PROSITE" id="PS00710">
    <property type="entry name" value="PGM_PMM"/>
    <property type="match status" value="1"/>
</dbReference>
<comment type="cofactor">
    <cofactor evidence="6">
        <name>Mg(2+)</name>
        <dbReference type="ChEBI" id="CHEBI:18420"/>
    </cofactor>
    <text evidence="6">Binds 1 Mg(2+) ion per subunit.</text>
</comment>
<comment type="catalytic activity">
    <reaction evidence="6 8">
        <text>alpha-D-glucosamine 1-phosphate = D-glucosamine 6-phosphate</text>
        <dbReference type="Rhea" id="RHEA:23424"/>
        <dbReference type="ChEBI" id="CHEBI:58516"/>
        <dbReference type="ChEBI" id="CHEBI:58725"/>
        <dbReference type="EC" id="5.4.2.10"/>
    </reaction>
</comment>
<dbReference type="InterPro" id="IPR005845">
    <property type="entry name" value="A-D-PHexomutase_a/b/a-II"/>
</dbReference>
<evidence type="ECO:0000256" key="1">
    <source>
        <dbReference type="ARBA" id="ARBA00010231"/>
    </source>
</evidence>
<keyword evidence="3 6" id="KW-0479">Metal-binding</keyword>
<dbReference type="InterPro" id="IPR016066">
    <property type="entry name" value="A-D-PHexomutase_CS"/>
</dbReference>
<feature type="domain" description="Alpha-D-phosphohexomutase C-terminal" evidence="9">
    <location>
        <begin position="385"/>
        <end position="451"/>
    </location>
</feature>
<comment type="function">
    <text evidence="6 8">Catalyzes the conversion of glucosamine-6-phosphate to glucosamine-1-phosphate.</text>
</comment>
<feature type="modified residue" description="Phosphoserine" evidence="6">
    <location>
        <position position="116"/>
    </location>
</feature>
<gene>
    <name evidence="13" type="primary">glmM_1</name>
    <name evidence="6" type="synonym">glmM</name>
    <name evidence="13" type="ORF">Maes01_00661</name>
</gene>
<dbReference type="SUPFAM" id="SSF53738">
    <property type="entry name" value="Phosphoglucomutase, first 3 domains"/>
    <property type="match status" value="3"/>
</dbReference>
<dbReference type="InterPro" id="IPR050060">
    <property type="entry name" value="Phosphoglucosamine_mutase"/>
</dbReference>
<evidence type="ECO:0000313" key="14">
    <source>
        <dbReference type="Proteomes" id="UP001408594"/>
    </source>
</evidence>
<dbReference type="Pfam" id="PF02880">
    <property type="entry name" value="PGM_PMM_III"/>
    <property type="match status" value="1"/>
</dbReference>
<comment type="caution">
    <text evidence="13">The sequence shown here is derived from an EMBL/GenBank/DDBJ whole genome shotgun (WGS) entry which is preliminary data.</text>
</comment>
<dbReference type="HAMAP" id="MF_01554_B">
    <property type="entry name" value="GlmM_B"/>
    <property type="match status" value="1"/>
</dbReference>
<name>A0ABP9WLM3_9GAMM</name>
<evidence type="ECO:0000259" key="10">
    <source>
        <dbReference type="Pfam" id="PF02878"/>
    </source>
</evidence>
<keyword evidence="14" id="KW-1185">Reference proteome</keyword>
<dbReference type="NCBIfam" id="NF008139">
    <property type="entry name" value="PRK10887.1"/>
    <property type="match status" value="1"/>
</dbReference>
<evidence type="ECO:0000256" key="6">
    <source>
        <dbReference type="HAMAP-Rule" id="MF_01554"/>
    </source>
</evidence>
<evidence type="ECO:0000256" key="8">
    <source>
        <dbReference type="RuleBase" id="RU004327"/>
    </source>
</evidence>
<dbReference type="InterPro" id="IPR016055">
    <property type="entry name" value="A-D-PHexomutase_a/b/a-I/II/III"/>
</dbReference>
<sequence>MARKYFGTDGIRGRVGEGVITPDFMLRLGYAAGKVLAERSGAKGAGPGRGSRGGQRPSILIGKDTRISGYMFEAALEAGLINAGVDVGLLGPMPTPAIAYLTRTFHAQAGIVISASHNPFQDNGIKFFSAGGAKLPDQVELDIEAALDDPMSTAGRLGKAWRIDDAAARYIEFCKASTPWGFALDDLKIVLDCANGATYHIAPKVFRELGAEVITIGVSPDGQNINLDCGSTKPANLQQAVVEQGADLGIAFDGDGDRVLFVDRGGNLVDGDELLFIIALHRQQFLGGCNGVVGTQMSNYGFELALKDLSIPFERAKVGDRYVLEKMQANGWALGGESSGHIICADATTTGDGVISALQVLRALEDFGESLEALRARMKMLPQHMINVRLSHRQGVLESDEVRRAVAAAEEQLGDRGRVLLRPSGTEPLIRVMVEGVERSEVEQLAADIARAVERVGNS</sequence>
<feature type="binding site" evidence="6">
    <location>
        <position position="257"/>
    </location>
    <ligand>
        <name>Mg(2+)</name>
        <dbReference type="ChEBI" id="CHEBI:18420"/>
    </ligand>
</feature>
<dbReference type="InterPro" id="IPR005841">
    <property type="entry name" value="Alpha-D-phosphohexomutase_SF"/>
</dbReference>
<dbReference type="Pfam" id="PF00408">
    <property type="entry name" value="PGM_PMM_IV"/>
    <property type="match status" value="1"/>
</dbReference>
<feature type="domain" description="Alpha-D-phosphohexomutase alpha/beta/alpha" evidence="10">
    <location>
        <begin position="3"/>
        <end position="148"/>
    </location>
</feature>
<dbReference type="CDD" id="cd05802">
    <property type="entry name" value="GlmM"/>
    <property type="match status" value="1"/>
</dbReference>
<dbReference type="InterPro" id="IPR005846">
    <property type="entry name" value="A-D-PHexomutase_a/b/a-III"/>
</dbReference>
<evidence type="ECO:0000256" key="7">
    <source>
        <dbReference type="RuleBase" id="RU004326"/>
    </source>
</evidence>
<dbReference type="EC" id="5.4.2.10" evidence="6 8"/>
<dbReference type="Proteomes" id="UP001408594">
    <property type="component" value="Unassembled WGS sequence"/>
</dbReference>
<evidence type="ECO:0000256" key="3">
    <source>
        <dbReference type="ARBA" id="ARBA00022723"/>
    </source>
</evidence>
<accession>A0ABP9WLM3</accession>
<keyword evidence="4 6" id="KW-0460">Magnesium</keyword>
<evidence type="ECO:0000256" key="5">
    <source>
        <dbReference type="ARBA" id="ARBA00023235"/>
    </source>
</evidence>
<dbReference type="Pfam" id="PF02878">
    <property type="entry name" value="PGM_PMM_I"/>
    <property type="match status" value="1"/>
</dbReference>
<evidence type="ECO:0000259" key="9">
    <source>
        <dbReference type="Pfam" id="PF00408"/>
    </source>
</evidence>
<organism evidence="13 14">
    <name type="scientific">Microbulbifer aestuariivivens</name>
    <dbReference type="NCBI Taxonomy" id="1908308"/>
    <lineage>
        <taxon>Bacteria</taxon>
        <taxon>Pseudomonadati</taxon>
        <taxon>Pseudomonadota</taxon>
        <taxon>Gammaproteobacteria</taxon>
        <taxon>Cellvibrionales</taxon>
        <taxon>Microbulbiferaceae</taxon>
        <taxon>Microbulbifer</taxon>
    </lineage>
</organism>
<feature type="binding site" evidence="6">
    <location>
        <position position="253"/>
    </location>
    <ligand>
        <name>Mg(2+)</name>
        <dbReference type="ChEBI" id="CHEBI:18420"/>
    </ligand>
</feature>
<feature type="domain" description="Alpha-D-phosphohexomutase alpha/beta/alpha" evidence="12">
    <location>
        <begin position="270"/>
        <end position="378"/>
    </location>
</feature>
<evidence type="ECO:0000313" key="13">
    <source>
        <dbReference type="EMBL" id="GAA5524107.1"/>
    </source>
</evidence>
<comment type="PTM">
    <text evidence="6">Activated by phosphorylation.</text>
</comment>
<keyword evidence="2 6" id="KW-0597">Phosphoprotein</keyword>
<dbReference type="SUPFAM" id="SSF55957">
    <property type="entry name" value="Phosphoglucomutase, C-terminal domain"/>
    <property type="match status" value="1"/>
</dbReference>
<evidence type="ECO:0000256" key="2">
    <source>
        <dbReference type="ARBA" id="ARBA00022553"/>
    </source>
</evidence>
<feature type="binding site" description="via phosphate group" evidence="6">
    <location>
        <position position="116"/>
    </location>
    <ligand>
        <name>Mg(2+)</name>
        <dbReference type="ChEBI" id="CHEBI:18420"/>
    </ligand>
</feature>
<evidence type="ECO:0000259" key="12">
    <source>
        <dbReference type="Pfam" id="PF02880"/>
    </source>
</evidence>
<feature type="binding site" evidence="6">
    <location>
        <position position="255"/>
    </location>
    <ligand>
        <name>Mg(2+)</name>
        <dbReference type="ChEBI" id="CHEBI:18420"/>
    </ligand>
</feature>
<feature type="active site" description="Phosphoserine intermediate" evidence="6">
    <location>
        <position position="116"/>
    </location>
</feature>
<keyword evidence="5 6" id="KW-0413">Isomerase</keyword>
<reference evidence="13 14" key="1">
    <citation type="submission" date="2024-02" db="EMBL/GenBank/DDBJ databases">
        <title>Microbulbifer aestuariivivens NBRC 112533.</title>
        <authorList>
            <person name="Ichikawa N."/>
            <person name="Katano-Makiyama Y."/>
            <person name="Hidaka K."/>
        </authorList>
    </citation>
    <scope>NUCLEOTIDE SEQUENCE [LARGE SCALE GENOMIC DNA]</scope>
    <source>
        <strain evidence="13 14">NBRC 112533</strain>
    </source>
</reference>
<dbReference type="EMBL" id="BAABRT010000004">
    <property type="protein sequence ID" value="GAA5524107.1"/>
    <property type="molecule type" value="Genomic_DNA"/>
</dbReference>
<proteinExistence type="inferred from homology"/>
<dbReference type="InterPro" id="IPR036900">
    <property type="entry name" value="A-D-PHexomutase_C_sf"/>
</dbReference>
<dbReference type="InterPro" id="IPR005843">
    <property type="entry name" value="A-D-PHexomutase_C"/>
</dbReference>
<dbReference type="RefSeq" id="WP_345548840.1">
    <property type="nucleotide sequence ID" value="NZ_BAABRT010000004.1"/>
</dbReference>
<dbReference type="PRINTS" id="PR00509">
    <property type="entry name" value="PGMPMM"/>
</dbReference>
<comment type="similarity">
    <text evidence="1 6 7">Belongs to the phosphohexose mutase family.</text>
</comment>
<dbReference type="Pfam" id="PF02879">
    <property type="entry name" value="PGM_PMM_II"/>
    <property type="match status" value="1"/>
</dbReference>
<dbReference type="InterPro" id="IPR006352">
    <property type="entry name" value="GlmM_bact"/>
</dbReference>
<dbReference type="PANTHER" id="PTHR42946">
    <property type="entry name" value="PHOSPHOHEXOSE MUTASE"/>
    <property type="match status" value="1"/>
</dbReference>